<feature type="domain" description="Prolyl 4-hydroxylase alpha subunit Fe(2+) 2OG dioxygenase" evidence="1">
    <location>
        <begin position="148"/>
        <end position="237"/>
    </location>
</feature>
<protein>
    <recommendedName>
        <fullName evidence="1">Prolyl 4-hydroxylase alpha subunit Fe(2+) 2OG dioxygenase domain-containing protein</fullName>
    </recommendedName>
</protein>
<dbReference type="PANTHER" id="PTHR33099">
    <property type="entry name" value="FE2OG DIOXYGENASE DOMAIN-CONTAINING PROTEIN"/>
    <property type="match status" value="1"/>
</dbReference>
<reference evidence="2" key="2">
    <citation type="submission" date="2021-10" db="EMBL/GenBank/DDBJ databases">
        <title>Phylogenomics reveals ancestral predisposition of the termite-cultivated fungus Termitomyces towards a domesticated lifestyle.</title>
        <authorList>
            <person name="Auxier B."/>
            <person name="Grum-Grzhimaylo A."/>
            <person name="Cardenas M.E."/>
            <person name="Lodge J.D."/>
            <person name="Laessoe T."/>
            <person name="Pedersen O."/>
            <person name="Smith M.E."/>
            <person name="Kuyper T.W."/>
            <person name="Franco-Molano E.A."/>
            <person name="Baroni T.J."/>
            <person name="Aanen D.K."/>
        </authorList>
    </citation>
    <scope>NUCLEOTIDE SEQUENCE</scope>
    <source>
        <strain evidence="2">AP01</strain>
        <tissue evidence="2">Mycelium</tissue>
    </source>
</reference>
<gene>
    <name evidence="2" type="ORF">DXG03_005122</name>
</gene>
<dbReference type="Pfam" id="PF13640">
    <property type="entry name" value="2OG-FeII_Oxy_3"/>
    <property type="match status" value="1"/>
</dbReference>
<dbReference type="Gene3D" id="2.60.120.620">
    <property type="entry name" value="q2cbj1_9rhob like domain"/>
    <property type="match status" value="1"/>
</dbReference>
<comment type="caution">
    <text evidence="2">The sequence shown here is derived from an EMBL/GenBank/DDBJ whole genome shotgun (WGS) entry which is preliminary data.</text>
</comment>
<evidence type="ECO:0000259" key="1">
    <source>
        <dbReference type="Pfam" id="PF13640"/>
    </source>
</evidence>
<name>A0A9P7G625_9AGAR</name>
<evidence type="ECO:0000313" key="3">
    <source>
        <dbReference type="Proteomes" id="UP000775547"/>
    </source>
</evidence>
<dbReference type="OrthoDB" id="27483at2759"/>
<evidence type="ECO:0000313" key="2">
    <source>
        <dbReference type="EMBL" id="KAG5641470.1"/>
    </source>
</evidence>
<dbReference type="AlphaFoldDB" id="A0A9P7G625"/>
<accession>A0A9P7G625</accession>
<proteinExistence type="predicted"/>
<sequence length="442" mass="49176">MASPEILNSIRSAITQKPPFCTGTLPLKGGDGDFFYRQGEDSVWIDLAHASEGKLADLEKACEPATFGLNHDDVLDESYRKAGKMDAELFLARFDPTRLGIVEYVREQLLEGADEEKDIKAELYKLNVYGKKNRCRLSAQIRILTTFVGKGSFFKSHKDTPRGDSMFGSLVVGFPTPHEGGALVLRHSDKEWTFDSAVLTREPVEPSIAYIAFYSDVDHEVTLVTSGHRVTLTYNLHFETKVSKPTLPETIRPTLPNDEILHTALSNALADPSFLPRGGLLGFGLSFKYPIQQKSPAGSAKLVTSVLKGSDAVIDRVCRQLNLHTSLKAVYEVDDKRVLVSANALLQNVAHDDEYGTIQILLYDYKGRVIHEFGTDAPAMDDDVDPNKVVRLAWVTPLTEFSRFGSPYIEYYGNGAASYCLYGNICLIAKVEPFGRRRSRRQ</sequence>
<organism evidence="2 3">
    <name type="scientific">Asterophora parasitica</name>
    <dbReference type="NCBI Taxonomy" id="117018"/>
    <lineage>
        <taxon>Eukaryota</taxon>
        <taxon>Fungi</taxon>
        <taxon>Dikarya</taxon>
        <taxon>Basidiomycota</taxon>
        <taxon>Agaricomycotina</taxon>
        <taxon>Agaricomycetes</taxon>
        <taxon>Agaricomycetidae</taxon>
        <taxon>Agaricales</taxon>
        <taxon>Tricholomatineae</taxon>
        <taxon>Lyophyllaceae</taxon>
        <taxon>Asterophora</taxon>
    </lineage>
</organism>
<keyword evidence="3" id="KW-1185">Reference proteome</keyword>
<dbReference type="PANTHER" id="PTHR33099:SF14">
    <property type="entry name" value="PROLYL 4-HYDROXYLASE ALPHA SUBUNIT FE(2+) 2OG DIOXYGENASE DOMAIN-CONTAINING PROTEIN"/>
    <property type="match status" value="1"/>
</dbReference>
<dbReference type="InterPro" id="IPR044862">
    <property type="entry name" value="Pro_4_hyd_alph_FE2OG_OXY"/>
</dbReference>
<dbReference type="EMBL" id="JABCKV010000305">
    <property type="protein sequence ID" value="KAG5641470.1"/>
    <property type="molecule type" value="Genomic_DNA"/>
</dbReference>
<reference evidence="2" key="1">
    <citation type="submission" date="2020-07" db="EMBL/GenBank/DDBJ databases">
        <authorList>
            <person name="Nieuwenhuis M."/>
            <person name="Van De Peppel L.J.J."/>
        </authorList>
    </citation>
    <scope>NUCLEOTIDE SEQUENCE</scope>
    <source>
        <strain evidence="2">AP01</strain>
        <tissue evidence="2">Mycelium</tissue>
    </source>
</reference>
<dbReference type="Proteomes" id="UP000775547">
    <property type="component" value="Unassembled WGS sequence"/>
</dbReference>